<organism evidence="2 3">
    <name type="scientific">Streptomyces heilongjiangensis</name>
    <dbReference type="NCBI Taxonomy" id="945052"/>
    <lineage>
        <taxon>Bacteria</taxon>
        <taxon>Bacillati</taxon>
        <taxon>Actinomycetota</taxon>
        <taxon>Actinomycetes</taxon>
        <taxon>Kitasatosporales</taxon>
        <taxon>Streptomycetaceae</taxon>
        <taxon>Streptomyces</taxon>
    </lineage>
</organism>
<evidence type="ECO:0000313" key="3">
    <source>
        <dbReference type="Proteomes" id="UP001596112"/>
    </source>
</evidence>
<sequence>MTNPESRLGPDNDDQEHDGDVLAVRETVSVGERLQSTTCAWCGERIVYAGVGRPPKYCRDSHRRRASELRTAQRRAARPVDQGGQTTEPVREVVERTETVTRTTVRSGPAKLRLPEDIYEWQHALAQLQNQVRNGHGLAGFYAVLARDLEATAAVVRERQEHIEQRAAGLVPAPRTPRLQGSKKKRRKRR</sequence>
<gene>
    <name evidence="2" type="ORF">ACFQGO_34840</name>
</gene>
<dbReference type="RefSeq" id="WP_272172177.1">
    <property type="nucleotide sequence ID" value="NZ_JAQOSL010000046.1"/>
</dbReference>
<feature type="region of interest" description="Disordered" evidence="1">
    <location>
        <begin position="165"/>
        <end position="190"/>
    </location>
</feature>
<name>A0ABW1BHH2_9ACTN</name>
<dbReference type="Proteomes" id="UP001596112">
    <property type="component" value="Unassembled WGS sequence"/>
</dbReference>
<comment type="caution">
    <text evidence="2">The sequence shown here is derived from an EMBL/GenBank/DDBJ whole genome shotgun (WGS) entry which is preliminary data.</text>
</comment>
<feature type="region of interest" description="Disordered" evidence="1">
    <location>
        <begin position="62"/>
        <end position="88"/>
    </location>
</feature>
<feature type="compositionally biased region" description="Basic residues" evidence="1">
    <location>
        <begin position="181"/>
        <end position="190"/>
    </location>
</feature>
<proteinExistence type="predicted"/>
<keyword evidence="3" id="KW-1185">Reference proteome</keyword>
<evidence type="ECO:0000256" key="1">
    <source>
        <dbReference type="SAM" id="MobiDB-lite"/>
    </source>
</evidence>
<accession>A0ABW1BHH2</accession>
<dbReference type="EMBL" id="JBHSNZ010000038">
    <property type="protein sequence ID" value="MFC5812626.1"/>
    <property type="molecule type" value="Genomic_DNA"/>
</dbReference>
<protein>
    <submittedName>
        <fullName evidence="2">Uncharacterized protein</fullName>
    </submittedName>
</protein>
<evidence type="ECO:0000313" key="2">
    <source>
        <dbReference type="EMBL" id="MFC5812626.1"/>
    </source>
</evidence>
<reference evidence="3" key="1">
    <citation type="journal article" date="2019" name="Int. J. Syst. Evol. Microbiol.">
        <title>The Global Catalogue of Microorganisms (GCM) 10K type strain sequencing project: providing services to taxonomists for standard genome sequencing and annotation.</title>
        <authorList>
            <consortium name="The Broad Institute Genomics Platform"/>
            <consortium name="The Broad Institute Genome Sequencing Center for Infectious Disease"/>
            <person name="Wu L."/>
            <person name="Ma J."/>
        </authorList>
    </citation>
    <scope>NUCLEOTIDE SEQUENCE [LARGE SCALE GENOMIC DNA]</scope>
    <source>
        <strain evidence="3">JCM 9918</strain>
    </source>
</reference>